<dbReference type="PROSITE" id="PS51419">
    <property type="entry name" value="RAB"/>
    <property type="match status" value="1"/>
</dbReference>
<dbReference type="NCBIfam" id="TIGR00231">
    <property type="entry name" value="small_GTP"/>
    <property type="match status" value="1"/>
</dbReference>
<dbReference type="InterPro" id="IPR027417">
    <property type="entry name" value="P-loop_NTPase"/>
</dbReference>
<dbReference type="AlphaFoldDB" id="A0A316U784"/>
<dbReference type="InterPro" id="IPR001806">
    <property type="entry name" value="Small_GTPase"/>
</dbReference>
<evidence type="ECO:0000313" key="4">
    <source>
        <dbReference type="EMBL" id="PWN21100.1"/>
    </source>
</evidence>
<evidence type="ECO:0000256" key="3">
    <source>
        <dbReference type="ARBA" id="ARBA00023288"/>
    </source>
</evidence>
<dbReference type="GO" id="GO:0005525">
    <property type="term" value="F:GTP binding"/>
    <property type="evidence" value="ECO:0007669"/>
    <property type="project" value="UniProtKB-KW"/>
</dbReference>
<dbReference type="STRING" id="1684307.A0A316U784"/>
<evidence type="ECO:0000256" key="1">
    <source>
        <dbReference type="ARBA" id="ARBA00022741"/>
    </source>
</evidence>
<dbReference type="OrthoDB" id="9989112at2759"/>
<dbReference type="PANTHER" id="PTHR47977">
    <property type="entry name" value="RAS-RELATED PROTEIN RAB"/>
    <property type="match status" value="1"/>
</dbReference>
<proteinExistence type="predicted"/>
<gene>
    <name evidence="4" type="ORF">BCV69DRAFT_298884</name>
</gene>
<sequence length="181" mass="19456">MSHTPVPTLKVVLIGSSSVGKSSLLLRFTDDEFAPPEESSATIGIDYKLKNITVGGKQFKLNIFDTAGQERYRAITGSYYRGIQGVIVVYDVTSRASFDALPGWFSELETFSTSPDVVKCVIGNKVDKEFSRVVSTQEGKTFAHDQGAIFVEASAKKGVGVQGAFDDLVNQVGTATGAYRG</sequence>
<dbReference type="InterPro" id="IPR005225">
    <property type="entry name" value="Small_GTP-bd"/>
</dbReference>
<keyword evidence="3" id="KW-0449">Lipoprotein</keyword>
<dbReference type="GeneID" id="37016006"/>
<dbReference type="EMBL" id="KZ819326">
    <property type="protein sequence ID" value="PWN21100.1"/>
    <property type="molecule type" value="Genomic_DNA"/>
</dbReference>
<dbReference type="RefSeq" id="XP_025348260.1">
    <property type="nucleotide sequence ID" value="XM_025494272.1"/>
</dbReference>
<reference evidence="4 5" key="1">
    <citation type="journal article" date="2018" name="Mol. Biol. Evol.">
        <title>Broad Genomic Sampling Reveals a Smut Pathogenic Ancestry of the Fungal Clade Ustilaginomycotina.</title>
        <authorList>
            <person name="Kijpornyongpan T."/>
            <person name="Mondo S.J."/>
            <person name="Barry K."/>
            <person name="Sandor L."/>
            <person name="Lee J."/>
            <person name="Lipzen A."/>
            <person name="Pangilinan J."/>
            <person name="LaButti K."/>
            <person name="Hainaut M."/>
            <person name="Henrissat B."/>
            <person name="Grigoriev I.V."/>
            <person name="Spatafora J.W."/>
            <person name="Aime M.C."/>
        </authorList>
    </citation>
    <scope>NUCLEOTIDE SEQUENCE [LARGE SCALE GENOMIC DNA]</scope>
    <source>
        <strain evidence="4 5">MCA 4718</strain>
    </source>
</reference>
<keyword evidence="2" id="KW-0342">GTP-binding</keyword>
<dbReference type="PRINTS" id="PR00449">
    <property type="entry name" value="RASTRNSFRMNG"/>
</dbReference>
<dbReference type="GO" id="GO:0003924">
    <property type="term" value="F:GTPase activity"/>
    <property type="evidence" value="ECO:0007669"/>
    <property type="project" value="InterPro"/>
</dbReference>
<dbReference type="InterPro" id="IPR050227">
    <property type="entry name" value="Rab"/>
</dbReference>
<organism evidence="4 5">
    <name type="scientific">Pseudomicrostroma glucosiphilum</name>
    <dbReference type="NCBI Taxonomy" id="1684307"/>
    <lineage>
        <taxon>Eukaryota</taxon>
        <taxon>Fungi</taxon>
        <taxon>Dikarya</taxon>
        <taxon>Basidiomycota</taxon>
        <taxon>Ustilaginomycotina</taxon>
        <taxon>Exobasidiomycetes</taxon>
        <taxon>Microstromatales</taxon>
        <taxon>Microstromatales incertae sedis</taxon>
        <taxon>Pseudomicrostroma</taxon>
    </lineage>
</organism>
<evidence type="ECO:0000256" key="2">
    <source>
        <dbReference type="ARBA" id="ARBA00023134"/>
    </source>
</evidence>
<dbReference type="Gene3D" id="3.40.50.300">
    <property type="entry name" value="P-loop containing nucleotide triphosphate hydrolases"/>
    <property type="match status" value="1"/>
</dbReference>
<accession>A0A316U784</accession>
<dbReference type="SUPFAM" id="SSF52540">
    <property type="entry name" value="P-loop containing nucleoside triphosphate hydrolases"/>
    <property type="match status" value="1"/>
</dbReference>
<dbReference type="Pfam" id="PF00071">
    <property type="entry name" value="Ras"/>
    <property type="match status" value="1"/>
</dbReference>
<keyword evidence="5" id="KW-1185">Reference proteome</keyword>
<dbReference type="Proteomes" id="UP000245942">
    <property type="component" value="Unassembled WGS sequence"/>
</dbReference>
<dbReference type="PROSITE" id="PS51421">
    <property type="entry name" value="RAS"/>
    <property type="match status" value="1"/>
</dbReference>
<dbReference type="SMART" id="SM00173">
    <property type="entry name" value="RAS"/>
    <property type="match status" value="1"/>
</dbReference>
<name>A0A316U784_9BASI</name>
<evidence type="ECO:0008006" key="6">
    <source>
        <dbReference type="Google" id="ProtNLM"/>
    </source>
</evidence>
<dbReference type="FunFam" id="3.40.50.300:FF:001129">
    <property type="entry name" value="ras-related protein Rab-44 isoform X2"/>
    <property type="match status" value="1"/>
</dbReference>
<dbReference type="SMART" id="SM00175">
    <property type="entry name" value="RAB"/>
    <property type="match status" value="1"/>
</dbReference>
<evidence type="ECO:0000313" key="5">
    <source>
        <dbReference type="Proteomes" id="UP000245942"/>
    </source>
</evidence>
<keyword evidence="1" id="KW-0547">Nucleotide-binding</keyword>
<dbReference type="SMART" id="SM00174">
    <property type="entry name" value="RHO"/>
    <property type="match status" value="1"/>
</dbReference>
<protein>
    <recommendedName>
        <fullName evidence="6">Ras-domain-containing protein</fullName>
    </recommendedName>
</protein>